<evidence type="ECO:0000313" key="2">
    <source>
        <dbReference type="EMBL" id="ARZ67735.1"/>
    </source>
</evidence>
<sequence>MNLNPLLERTPHSHPPRSTPTPIPFTDPWQYELTLPRDPRGPGIVRITLRAILDAHGLGELIESAVLLTSELATNSVRYAKGPATVCLRWTHPVLRVGVSDVSPKFPVYALFPMPAADAHRGRGLRILDRVADAWGGCLLGDLLLTPTGKTIWFELSLDAAPPPGVPTAMAG</sequence>
<dbReference type="GO" id="GO:0005524">
    <property type="term" value="F:ATP binding"/>
    <property type="evidence" value="ECO:0007669"/>
    <property type="project" value="UniProtKB-KW"/>
</dbReference>
<dbReference type="KEGG" id="salj:SMD11_2083"/>
<evidence type="ECO:0000313" key="3">
    <source>
        <dbReference type="Proteomes" id="UP000195755"/>
    </source>
</evidence>
<dbReference type="InterPro" id="IPR050267">
    <property type="entry name" value="Anti-sigma-factor_SerPK"/>
</dbReference>
<name>A0A1Z2L0D1_9ACTN</name>
<evidence type="ECO:0000256" key="1">
    <source>
        <dbReference type="SAM" id="MobiDB-lite"/>
    </source>
</evidence>
<organism evidence="2 3">
    <name type="scientific">Streptomyces albireticuli</name>
    <dbReference type="NCBI Taxonomy" id="1940"/>
    <lineage>
        <taxon>Bacteria</taxon>
        <taxon>Bacillati</taxon>
        <taxon>Actinomycetota</taxon>
        <taxon>Actinomycetes</taxon>
        <taxon>Kitasatosporales</taxon>
        <taxon>Streptomycetaceae</taxon>
        <taxon>Streptomyces</taxon>
    </lineage>
</organism>
<dbReference type="InterPro" id="IPR036890">
    <property type="entry name" value="HATPase_C_sf"/>
</dbReference>
<dbReference type="CDD" id="cd16936">
    <property type="entry name" value="HATPase_RsbW-like"/>
    <property type="match status" value="1"/>
</dbReference>
<dbReference type="EMBL" id="CP021744">
    <property type="protein sequence ID" value="ARZ67735.1"/>
    <property type="molecule type" value="Genomic_DNA"/>
</dbReference>
<dbReference type="Gene3D" id="3.30.565.10">
    <property type="entry name" value="Histidine kinase-like ATPase, C-terminal domain"/>
    <property type="match status" value="1"/>
</dbReference>
<dbReference type="Proteomes" id="UP000195755">
    <property type="component" value="Chromosome"/>
</dbReference>
<proteinExistence type="predicted"/>
<dbReference type="AlphaFoldDB" id="A0A1Z2L0D1"/>
<protein>
    <submittedName>
        <fullName evidence="2">ATP-binding protein</fullName>
    </submittedName>
</protein>
<dbReference type="RefSeq" id="WP_234365982.1">
    <property type="nucleotide sequence ID" value="NZ_CP021744.1"/>
</dbReference>
<keyword evidence="2" id="KW-0547">Nucleotide-binding</keyword>
<reference evidence="2 3" key="1">
    <citation type="submission" date="2017-06" db="EMBL/GenBank/DDBJ databases">
        <title>Streptomyces albireticuli Genome sequencing and assembly.</title>
        <authorList>
            <person name="Wang Y."/>
            <person name="Du B."/>
            <person name="Ding Y."/>
            <person name="Liu H."/>
            <person name="Hou Q."/>
            <person name="Liu K."/>
            <person name="Yao L."/>
            <person name="Wang C."/>
        </authorList>
    </citation>
    <scope>NUCLEOTIDE SEQUENCE [LARGE SCALE GENOMIC DNA]</scope>
    <source>
        <strain evidence="2 3">MDJK11</strain>
    </source>
</reference>
<gene>
    <name evidence="2" type="ORF">SMD11_2083</name>
</gene>
<dbReference type="PANTHER" id="PTHR35526:SF3">
    <property type="entry name" value="ANTI-SIGMA-F FACTOR RSBW"/>
    <property type="match status" value="1"/>
</dbReference>
<keyword evidence="2" id="KW-0067">ATP-binding</keyword>
<accession>A0A1Z2L0D1</accession>
<dbReference type="PANTHER" id="PTHR35526">
    <property type="entry name" value="ANTI-SIGMA-F FACTOR RSBW-RELATED"/>
    <property type="match status" value="1"/>
</dbReference>
<feature type="region of interest" description="Disordered" evidence="1">
    <location>
        <begin position="1"/>
        <end position="25"/>
    </location>
</feature>